<dbReference type="GO" id="GO:0003677">
    <property type="term" value="F:DNA binding"/>
    <property type="evidence" value="ECO:0007669"/>
    <property type="project" value="UniProtKB-KW"/>
</dbReference>
<keyword evidence="12" id="KW-0238">DNA-binding</keyword>
<evidence type="ECO:0000256" key="16">
    <source>
        <dbReference type="ARBA" id="ARBA00042156"/>
    </source>
</evidence>
<comment type="similarity">
    <text evidence="14">Belongs to the ABC transporter superfamily. UvrA family.</text>
</comment>
<dbReference type="STRING" id="629680.SAMN04489751_2438"/>
<reference evidence="18" key="1">
    <citation type="submission" date="2016-10" db="EMBL/GenBank/DDBJ databases">
        <authorList>
            <person name="Varghese N."/>
            <person name="Submissions S."/>
        </authorList>
    </citation>
    <scope>NUCLEOTIDE SEQUENCE [LARGE SCALE GENOMIC DNA]</scope>
    <source>
        <strain evidence="18">DSM 22082</strain>
    </source>
</reference>
<evidence type="ECO:0000256" key="3">
    <source>
        <dbReference type="ARBA" id="ARBA00022723"/>
    </source>
</evidence>
<evidence type="ECO:0000259" key="17">
    <source>
        <dbReference type="PROSITE" id="PS50893"/>
    </source>
</evidence>
<evidence type="ECO:0000256" key="14">
    <source>
        <dbReference type="ARBA" id="ARBA00038000"/>
    </source>
</evidence>
<dbReference type="GO" id="GO:0016887">
    <property type="term" value="F:ATP hydrolysis activity"/>
    <property type="evidence" value="ECO:0007669"/>
    <property type="project" value="InterPro"/>
</dbReference>
<dbReference type="InterPro" id="IPR017871">
    <property type="entry name" value="ABC_transporter-like_CS"/>
</dbReference>
<evidence type="ECO:0000313" key="18">
    <source>
        <dbReference type="EMBL" id="SDS62419.1"/>
    </source>
</evidence>
<dbReference type="EMBL" id="LT629739">
    <property type="protein sequence ID" value="SDS62419.1"/>
    <property type="molecule type" value="Genomic_DNA"/>
</dbReference>
<evidence type="ECO:0000256" key="11">
    <source>
        <dbReference type="ARBA" id="ARBA00022881"/>
    </source>
</evidence>
<dbReference type="PROSITE" id="PS00211">
    <property type="entry name" value="ABC_TRANSPORTER_1"/>
    <property type="match status" value="1"/>
</dbReference>
<keyword evidence="10" id="KW-0067">ATP-binding</keyword>
<comment type="subcellular location">
    <subcellularLocation>
        <location evidence="1">Cytoplasm</location>
    </subcellularLocation>
</comment>
<dbReference type="InterPro" id="IPR027417">
    <property type="entry name" value="P-loop_NTPase"/>
</dbReference>
<dbReference type="SUPFAM" id="SSF52540">
    <property type="entry name" value="P-loop containing nucleoside triphosphate hydrolases"/>
    <property type="match status" value="2"/>
</dbReference>
<feature type="domain" description="ABC transporter" evidence="17">
    <location>
        <begin position="480"/>
        <end position="824"/>
    </location>
</feature>
<dbReference type="Proteomes" id="UP000199700">
    <property type="component" value="Chromosome"/>
</dbReference>
<dbReference type="InterPro" id="IPR003439">
    <property type="entry name" value="ABC_transporter-like_ATP-bd"/>
</dbReference>
<dbReference type="GO" id="GO:0005524">
    <property type="term" value="F:ATP binding"/>
    <property type="evidence" value="ECO:0007669"/>
    <property type="project" value="UniProtKB-KW"/>
</dbReference>
<feature type="domain" description="ABC transporter" evidence="17">
    <location>
        <begin position="1"/>
        <end position="473"/>
    </location>
</feature>
<dbReference type="PROSITE" id="PS50893">
    <property type="entry name" value="ABC_TRANSPORTER_2"/>
    <property type="match status" value="2"/>
</dbReference>
<dbReference type="Pfam" id="PF17755">
    <property type="entry name" value="UvrA_DNA-bind"/>
    <property type="match status" value="1"/>
</dbReference>
<evidence type="ECO:0000256" key="10">
    <source>
        <dbReference type="ARBA" id="ARBA00022840"/>
    </source>
</evidence>
<dbReference type="RefSeq" id="WP_092105930.1">
    <property type="nucleotide sequence ID" value="NZ_LT629739.1"/>
</dbReference>
<dbReference type="PANTHER" id="PTHR43152">
    <property type="entry name" value="UVRABC SYSTEM PROTEIN A"/>
    <property type="match status" value="1"/>
</dbReference>
<dbReference type="SMART" id="SM00382">
    <property type="entry name" value="AAA"/>
    <property type="match status" value="2"/>
</dbReference>
<evidence type="ECO:0000256" key="7">
    <source>
        <dbReference type="ARBA" id="ARBA00022769"/>
    </source>
</evidence>
<gene>
    <name evidence="18" type="ORF">SAMN04489751_2438</name>
</gene>
<protein>
    <recommendedName>
        <fullName evidence="15">UvrABC system protein A</fullName>
    </recommendedName>
    <alternativeName>
        <fullName evidence="16">Excinuclease ABC subunit A</fullName>
    </alternativeName>
</protein>
<dbReference type="GO" id="GO:0006281">
    <property type="term" value="P:DNA repair"/>
    <property type="evidence" value="ECO:0007669"/>
    <property type="project" value="UniProtKB-KW"/>
</dbReference>
<dbReference type="GO" id="GO:0008270">
    <property type="term" value="F:zinc ion binding"/>
    <property type="evidence" value="ECO:0007669"/>
    <property type="project" value="UniProtKB-KW"/>
</dbReference>
<keyword evidence="11" id="KW-0267">Excision nuclease</keyword>
<keyword evidence="7" id="KW-0228">DNA excision</keyword>
<dbReference type="Gene3D" id="1.10.8.280">
    <property type="entry name" value="ABC transporter ATPase domain-like"/>
    <property type="match status" value="1"/>
</dbReference>
<evidence type="ECO:0000256" key="1">
    <source>
        <dbReference type="ARBA" id="ARBA00004496"/>
    </source>
</evidence>
<keyword evidence="19" id="KW-1185">Reference proteome</keyword>
<keyword evidence="3" id="KW-0479">Metal-binding</keyword>
<evidence type="ECO:0000256" key="6">
    <source>
        <dbReference type="ARBA" id="ARBA00022763"/>
    </source>
</evidence>
<keyword evidence="6" id="KW-0227">DNA damage</keyword>
<evidence type="ECO:0000256" key="4">
    <source>
        <dbReference type="ARBA" id="ARBA00022737"/>
    </source>
</evidence>
<keyword evidence="5" id="KW-0547">Nucleotide-binding</keyword>
<dbReference type="PANTHER" id="PTHR43152:SF1">
    <property type="entry name" value="UVRA PROTEIN"/>
    <property type="match status" value="1"/>
</dbReference>
<evidence type="ECO:0000256" key="8">
    <source>
        <dbReference type="ARBA" id="ARBA00022771"/>
    </source>
</evidence>
<dbReference type="OrthoDB" id="9809851at2"/>
<dbReference type="GO" id="GO:0004518">
    <property type="term" value="F:nuclease activity"/>
    <property type="evidence" value="ECO:0007669"/>
    <property type="project" value="UniProtKB-KW"/>
</dbReference>
<evidence type="ECO:0000256" key="15">
    <source>
        <dbReference type="ARBA" id="ARBA00039316"/>
    </source>
</evidence>
<dbReference type="Gene3D" id="1.20.1580.10">
    <property type="entry name" value="ABC transporter ATPase like domain"/>
    <property type="match status" value="2"/>
</dbReference>
<dbReference type="AlphaFoldDB" id="A0A1H1TS53"/>
<evidence type="ECO:0000256" key="9">
    <source>
        <dbReference type="ARBA" id="ARBA00022833"/>
    </source>
</evidence>
<dbReference type="InterPro" id="IPR003593">
    <property type="entry name" value="AAA+_ATPase"/>
</dbReference>
<evidence type="ECO:0000256" key="5">
    <source>
        <dbReference type="ARBA" id="ARBA00022741"/>
    </source>
</evidence>
<evidence type="ECO:0000313" key="19">
    <source>
        <dbReference type="Proteomes" id="UP000199700"/>
    </source>
</evidence>
<dbReference type="InterPro" id="IPR041552">
    <property type="entry name" value="UvrA_DNA-bd"/>
</dbReference>
<keyword evidence="13" id="KW-0234">DNA repair</keyword>
<evidence type="ECO:0000256" key="13">
    <source>
        <dbReference type="ARBA" id="ARBA00023204"/>
    </source>
</evidence>
<keyword evidence="2" id="KW-0963">Cytoplasm</keyword>
<accession>A0A1H1TS53</accession>
<keyword evidence="8" id="KW-0863">Zinc-finger</keyword>
<dbReference type="GO" id="GO:0005737">
    <property type="term" value="C:cytoplasm"/>
    <property type="evidence" value="ECO:0007669"/>
    <property type="project" value="UniProtKB-SubCell"/>
</dbReference>
<evidence type="ECO:0000256" key="12">
    <source>
        <dbReference type="ARBA" id="ARBA00023125"/>
    </source>
</evidence>
<evidence type="ECO:0000256" key="2">
    <source>
        <dbReference type="ARBA" id="ARBA00022490"/>
    </source>
</evidence>
<keyword evidence="4" id="KW-0677">Repeat</keyword>
<keyword evidence="9" id="KW-0862">Zinc</keyword>
<organism evidence="18 19">
    <name type="scientific">Brevibacterium sandarakinum</name>
    <dbReference type="NCBI Taxonomy" id="629680"/>
    <lineage>
        <taxon>Bacteria</taxon>
        <taxon>Bacillati</taxon>
        <taxon>Actinomycetota</taxon>
        <taxon>Actinomycetes</taxon>
        <taxon>Micrococcales</taxon>
        <taxon>Brevibacteriaceae</taxon>
        <taxon>Brevibacterium</taxon>
    </lineage>
</organism>
<sequence>MSNHQVVEVRGARVHNLANIDVDIPLGRLVGIAGVSGSGKSSLAMGVLYAEGSRRYIEALSTYTRRRMSQAPRADVDRVSHVPAALALRQRPGIPGVRSTFGTSTELLNVVRLMFSRLASHVCPNGHRQEPTLNVAAEEPFACPSCGADVEAPGAEELAFNSVGACPSCDGTGIVREVDDASLIRDEDMSIDDGTVIPWQMFGFNVQPQIAREFGVRTDIPWKELSAEEKTIVFDGPEEKKHIAVTSKKGLHELDFTFRNARLTVSEELKRATDEKRLSRMSRFLTEHTCTTCHGTRLTPAALLPKIGDLNLADVTAMTLSELADWAGTVADTVPKTMRSMSEALTSTLGHMSKRLLDLGLSYLSLDRAGSTLSTGERQRVQLARAVRNETTGVLYVLDEPSIGLHPSNSRGLQGVISDLLEEGNSVVMVDHDPLVLRDCDHLIEIGPGSGNDGGTVVATGTVSSLGDNPNSLIGGFLTGREESLVRTSAAPDQVFDKGTIRLRTSPIHTVHALDVTIPRGRITAVTGVSGSGKSTLVLDSLIPALRATDQARPPSHVTSIEGAGIEKASVVDATPIGVNVRSTVATYSGILDELRRAYAKLDSSKAAGLSARDFSYNTGSLRCPRCEGTGEITLDVQFLPDVDIACPDCEGRRYGPDAEVHHRPGADGEIALPELMAMTVAEAAEHVADLRKVTTRLQALQEVGLGYLTLGEATPALSGGEAQRLRLVSELDRTQTGTLFVFDEPTIGLHPLDVRVLVGVLQRLVDQGGTVVVIEHDLDVIANADYVIDMGPGGGVDGGRIVVAGTPNQVADDKDSVTGRYLAEEASL</sequence>
<name>A0A1H1TS53_BRESA</name>
<dbReference type="Gene3D" id="3.40.50.300">
    <property type="entry name" value="P-loop containing nucleotide triphosphate hydrolases"/>
    <property type="match status" value="2"/>
</dbReference>
<proteinExistence type="inferred from homology"/>